<reference evidence="3 4" key="3">
    <citation type="journal article" date="2017" name="G3 (Bethesda)">
        <title>Comparative analysis highlights variable genome content of wheat rusts and divergence of the mating loci.</title>
        <authorList>
            <person name="Cuomo C.A."/>
            <person name="Bakkeren G."/>
            <person name="Khalil H.B."/>
            <person name="Panwar V."/>
            <person name="Joly D."/>
            <person name="Linning R."/>
            <person name="Sakthikumar S."/>
            <person name="Song X."/>
            <person name="Adiconis X."/>
            <person name="Fan L."/>
            <person name="Goldberg J.M."/>
            <person name="Levin J.Z."/>
            <person name="Young S."/>
            <person name="Zeng Q."/>
            <person name="Anikster Y."/>
            <person name="Bruce M."/>
            <person name="Wang M."/>
            <person name="Yin C."/>
            <person name="McCallum B."/>
            <person name="Szabo L.J."/>
            <person name="Hulbert S."/>
            <person name="Chen X."/>
            <person name="Fellers J.P."/>
        </authorList>
    </citation>
    <scope>NUCLEOTIDE SEQUENCE</scope>
    <source>
        <strain evidence="3">isolate 1-1 / race 1 (BBBD)</strain>
        <strain evidence="4">Isolate 1-1 / race 1 (BBBD)</strain>
    </source>
</reference>
<evidence type="ECO:0000313" key="3">
    <source>
        <dbReference type="EnsemblFungi" id="PTTG_11741-t43_1-p1"/>
    </source>
</evidence>
<feature type="region of interest" description="Disordered" evidence="1">
    <location>
        <begin position="1"/>
        <end position="34"/>
    </location>
</feature>
<sequence>MDDNATGGTDRSGSNDHPSESGGSEGDQEAKNQADFVKGILKKQEAKNQADFVKGILKKQREAEKEAK</sequence>
<feature type="compositionally biased region" description="Polar residues" evidence="1">
    <location>
        <begin position="1"/>
        <end position="12"/>
    </location>
</feature>
<proteinExistence type="predicted"/>
<reference evidence="2" key="2">
    <citation type="submission" date="2016-05" db="EMBL/GenBank/DDBJ databases">
        <title>Comparative analysis highlights variable genome content of wheat rusts and divergence of the mating loci.</title>
        <authorList>
            <person name="Cuomo C.A."/>
            <person name="Bakkeren G."/>
            <person name="Szabo L."/>
            <person name="Khalil H."/>
            <person name="Joly D."/>
            <person name="Goldberg J."/>
            <person name="Young S."/>
            <person name="Zeng Q."/>
            <person name="Fellers J."/>
        </authorList>
    </citation>
    <scope>NUCLEOTIDE SEQUENCE [LARGE SCALE GENOMIC DNA]</scope>
    <source>
        <strain evidence="2">1-1 BBBD Race 1</strain>
    </source>
</reference>
<name>A0A180GVG1_PUCT1</name>
<accession>A0A180GVG1</accession>
<gene>
    <name evidence="2" type="ORF">PTTG_11741</name>
</gene>
<reference evidence="3" key="4">
    <citation type="submission" date="2025-05" db="UniProtKB">
        <authorList>
            <consortium name="EnsemblFungi"/>
        </authorList>
    </citation>
    <scope>IDENTIFICATION</scope>
    <source>
        <strain evidence="3">isolate 1-1 / race 1 (BBBD)</strain>
    </source>
</reference>
<dbReference type="EnsemblFungi" id="PTTG_11741-t43_1">
    <property type="protein sequence ID" value="PTTG_11741-t43_1-p1"/>
    <property type="gene ID" value="PTTG_11741"/>
</dbReference>
<dbReference type="Proteomes" id="UP000005240">
    <property type="component" value="Unassembled WGS sequence"/>
</dbReference>
<protein>
    <submittedName>
        <fullName evidence="2 3">Uncharacterized protein</fullName>
    </submittedName>
</protein>
<evidence type="ECO:0000313" key="4">
    <source>
        <dbReference type="Proteomes" id="UP000005240"/>
    </source>
</evidence>
<evidence type="ECO:0000256" key="1">
    <source>
        <dbReference type="SAM" id="MobiDB-lite"/>
    </source>
</evidence>
<evidence type="ECO:0000313" key="2">
    <source>
        <dbReference type="EMBL" id="OAV96348.1"/>
    </source>
</evidence>
<dbReference type="AlphaFoldDB" id="A0A180GVG1"/>
<reference evidence="2" key="1">
    <citation type="submission" date="2009-11" db="EMBL/GenBank/DDBJ databases">
        <authorList>
            <consortium name="The Broad Institute Genome Sequencing Platform"/>
            <person name="Ward D."/>
            <person name="Feldgarden M."/>
            <person name="Earl A."/>
            <person name="Young S.K."/>
            <person name="Zeng Q."/>
            <person name="Koehrsen M."/>
            <person name="Alvarado L."/>
            <person name="Berlin A."/>
            <person name="Bochicchio J."/>
            <person name="Borenstein D."/>
            <person name="Chapman S.B."/>
            <person name="Chen Z."/>
            <person name="Engels R."/>
            <person name="Freedman E."/>
            <person name="Gellesch M."/>
            <person name="Goldberg J."/>
            <person name="Griggs A."/>
            <person name="Gujja S."/>
            <person name="Heilman E."/>
            <person name="Heiman D."/>
            <person name="Hepburn T."/>
            <person name="Howarth C."/>
            <person name="Jen D."/>
            <person name="Larson L."/>
            <person name="Lewis B."/>
            <person name="Mehta T."/>
            <person name="Park D."/>
            <person name="Pearson M."/>
            <person name="Roberts A."/>
            <person name="Saif S."/>
            <person name="Shea T."/>
            <person name="Shenoy N."/>
            <person name="Sisk P."/>
            <person name="Stolte C."/>
            <person name="Sykes S."/>
            <person name="Thomson T."/>
            <person name="Walk T."/>
            <person name="White J."/>
            <person name="Yandava C."/>
            <person name="Izard J."/>
            <person name="Baranova O.V."/>
            <person name="Blanton J.M."/>
            <person name="Tanner A.C."/>
            <person name="Dewhirst F.E."/>
            <person name="Haas B."/>
            <person name="Nusbaum C."/>
            <person name="Birren B."/>
        </authorList>
    </citation>
    <scope>NUCLEOTIDE SEQUENCE [LARGE SCALE GENOMIC DNA]</scope>
    <source>
        <strain evidence="2">1-1 BBBD Race 1</strain>
    </source>
</reference>
<dbReference type="EMBL" id="ADAS02000020">
    <property type="protein sequence ID" value="OAV96348.1"/>
    <property type="molecule type" value="Genomic_DNA"/>
</dbReference>
<dbReference type="VEuPathDB" id="FungiDB:PTTG_11741"/>
<keyword evidence="4" id="KW-1185">Reference proteome</keyword>
<organism evidence="2">
    <name type="scientific">Puccinia triticina (isolate 1-1 / race 1 (BBBD))</name>
    <name type="common">Brown leaf rust fungus</name>
    <dbReference type="NCBI Taxonomy" id="630390"/>
    <lineage>
        <taxon>Eukaryota</taxon>
        <taxon>Fungi</taxon>
        <taxon>Dikarya</taxon>
        <taxon>Basidiomycota</taxon>
        <taxon>Pucciniomycotina</taxon>
        <taxon>Pucciniomycetes</taxon>
        <taxon>Pucciniales</taxon>
        <taxon>Pucciniaceae</taxon>
        <taxon>Puccinia</taxon>
    </lineage>
</organism>